<dbReference type="AlphaFoldDB" id="A0A1W6EW76"/>
<protein>
    <submittedName>
        <fullName evidence="1">Venom protein</fullName>
    </submittedName>
</protein>
<sequence length="47" mass="5379">MMAYSLQIIPDVTVDRPFYYTIVKTVHNEQSGRVDVIPLFTGHVVDL</sequence>
<evidence type="ECO:0000313" key="1">
    <source>
        <dbReference type="EMBL" id="ARK19981.1"/>
    </source>
</evidence>
<dbReference type="EMBL" id="KY563572">
    <property type="protein sequence ID" value="ARK19981.1"/>
    <property type="molecule type" value="mRNA"/>
</dbReference>
<reference evidence="1" key="1">
    <citation type="submission" date="2017-02" db="EMBL/GenBank/DDBJ databases">
        <title>Parasitoid Jewel Wasp Mounts Multi-Pronged Neurochemical Attack to Hijack a Host Brain.</title>
        <authorList>
            <person name="Arvidson R.S."/>
            <person name="Kaiser M."/>
            <person name="Libersat F."/>
            <person name="Adams M.E."/>
        </authorList>
    </citation>
    <scope>NUCLEOTIDE SEQUENCE</scope>
    <source>
        <strain evidence="1">199</strain>
    </source>
</reference>
<dbReference type="PROSITE" id="PS00284">
    <property type="entry name" value="SERPIN"/>
    <property type="match status" value="1"/>
</dbReference>
<proteinExistence type="evidence at transcript level"/>
<organism evidence="1">
    <name type="scientific">Ampulex compressa</name>
    <name type="common">Emerald cockroach wasp</name>
    <dbReference type="NCBI Taxonomy" id="860918"/>
    <lineage>
        <taxon>Eukaryota</taxon>
        <taxon>Metazoa</taxon>
        <taxon>Ecdysozoa</taxon>
        <taxon>Arthropoda</taxon>
        <taxon>Hexapoda</taxon>
        <taxon>Insecta</taxon>
        <taxon>Pterygota</taxon>
        <taxon>Neoptera</taxon>
        <taxon>Endopterygota</taxon>
        <taxon>Hymenoptera</taxon>
        <taxon>Apocrita</taxon>
        <taxon>Aculeata</taxon>
        <taxon>Apoidea</taxon>
        <taxon>Ampulicidae</taxon>
        <taxon>Ampulicini</taxon>
        <taxon>Ampulex</taxon>
    </lineage>
</organism>
<name>A0A1W6EW76_AMPCP</name>
<dbReference type="InterPro" id="IPR023795">
    <property type="entry name" value="Serpin_CS"/>
</dbReference>
<accession>A0A1W6EW76</accession>